<protein>
    <submittedName>
        <fullName evidence="2">Malonyl-[acp] methyltransferase</fullName>
        <ecNumber evidence="2">2.1.1.197</ecNumber>
    </submittedName>
</protein>
<dbReference type="Gene3D" id="3.40.50.150">
    <property type="entry name" value="Vaccinia Virus protein VP39"/>
    <property type="match status" value="1"/>
</dbReference>
<keyword evidence="3" id="KW-1185">Reference proteome</keyword>
<gene>
    <name evidence="2" type="primary">bioC</name>
    <name evidence="2" type="ORF">CAV_0214</name>
</gene>
<dbReference type="GO" id="GO:0102130">
    <property type="term" value="F:malonyl-CoA methyltransferase activity"/>
    <property type="evidence" value="ECO:0007669"/>
    <property type="project" value="UniProtKB-EC"/>
</dbReference>
<dbReference type="InterPro" id="IPR029063">
    <property type="entry name" value="SAM-dependent_MTases_sf"/>
</dbReference>
<proteinExistence type="predicted"/>
<dbReference type="Pfam" id="PF13649">
    <property type="entry name" value="Methyltransf_25"/>
    <property type="match status" value="1"/>
</dbReference>
<accession>A0A222MW61</accession>
<dbReference type="EMBL" id="CP022347">
    <property type="protein sequence ID" value="ASQ29886.1"/>
    <property type="molecule type" value="Genomic_DNA"/>
</dbReference>
<organism evidence="2 3">
    <name type="scientific">Campylobacter avium LMG 24591</name>
    <dbReference type="NCBI Taxonomy" id="522484"/>
    <lineage>
        <taxon>Bacteria</taxon>
        <taxon>Pseudomonadati</taxon>
        <taxon>Campylobacterota</taxon>
        <taxon>Epsilonproteobacteria</taxon>
        <taxon>Campylobacterales</taxon>
        <taxon>Campylobacteraceae</taxon>
        <taxon>Campylobacter</taxon>
    </lineage>
</organism>
<keyword evidence="2" id="KW-0489">Methyltransferase</keyword>
<dbReference type="KEGG" id="cavi:CAV_0214"/>
<evidence type="ECO:0000259" key="1">
    <source>
        <dbReference type="Pfam" id="PF13649"/>
    </source>
</evidence>
<dbReference type="GO" id="GO:0032259">
    <property type="term" value="P:methylation"/>
    <property type="evidence" value="ECO:0007669"/>
    <property type="project" value="UniProtKB-KW"/>
</dbReference>
<evidence type="ECO:0000313" key="3">
    <source>
        <dbReference type="Proteomes" id="UP000201169"/>
    </source>
</evidence>
<dbReference type="InterPro" id="IPR041698">
    <property type="entry name" value="Methyltransf_25"/>
</dbReference>
<evidence type="ECO:0000313" key="2">
    <source>
        <dbReference type="EMBL" id="ASQ29886.1"/>
    </source>
</evidence>
<dbReference type="Proteomes" id="UP000201169">
    <property type="component" value="Chromosome"/>
</dbReference>
<reference evidence="2 3" key="1">
    <citation type="submission" date="2017-07" db="EMBL/GenBank/DDBJ databases">
        <title>Analysis of two Campylobacter avium genomes and identification of a novel hippuricase gene.</title>
        <authorList>
            <person name="Miller W.G."/>
            <person name="Chapman M.H."/>
            <person name="Yee E."/>
            <person name="Revez J."/>
            <person name="Bono J.L."/>
            <person name="Rossi M."/>
        </authorList>
    </citation>
    <scope>NUCLEOTIDE SEQUENCE [LARGE SCALE GENOMIC DNA]</scope>
    <source>
        <strain evidence="2 3">LMG 24591</strain>
    </source>
</reference>
<sequence length="236" mass="27376">MQHISFLKAEKSYEKNAIVQEYMANTLLDILKDYTLSFDNIFEFGCGFGKFSKKLIANLEFKSLDCVDVNDYKLDFLAENVKFSKLDMNELQNSAFIHQKFDLLTSNACLQWLDFKKSFEAFKKMMGDKSLLLVSTFSEGNLIQIKQSTGFTLDYLSLEQMKNILCKDFEPLYLADESYELKFDSALSVFKHLKLSGVNSLGRFFLSKAFLKDFESKFANTITYRPCFILCKKRIN</sequence>
<dbReference type="SUPFAM" id="SSF53335">
    <property type="entry name" value="S-adenosyl-L-methionine-dependent methyltransferases"/>
    <property type="match status" value="1"/>
</dbReference>
<feature type="domain" description="Methyltransferase" evidence="1">
    <location>
        <begin position="41"/>
        <end position="125"/>
    </location>
</feature>
<name>A0A222MW61_9BACT</name>
<dbReference type="RefSeq" id="WP_245807417.1">
    <property type="nucleotide sequence ID" value="NZ_CP022347.1"/>
</dbReference>
<keyword evidence="2" id="KW-0808">Transferase</keyword>
<dbReference type="EC" id="2.1.1.197" evidence="2"/>
<dbReference type="AlphaFoldDB" id="A0A222MW61"/>